<dbReference type="EMBL" id="QGNW01001229">
    <property type="protein sequence ID" value="RVW49229.1"/>
    <property type="molecule type" value="Genomic_DNA"/>
</dbReference>
<keyword evidence="3" id="KW-0862">Zinc</keyword>
<reference evidence="5 6" key="1">
    <citation type="journal article" date="2018" name="PLoS Genet.">
        <title>Population sequencing reveals clonal diversity and ancestral inbreeding in the grapevine cultivar Chardonnay.</title>
        <authorList>
            <person name="Roach M.J."/>
            <person name="Johnson D.L."/>
            <person name="Bohlmann J."/>
            <person name="van Vuuren H.J."/>
            <person name="Jones S.J."/>
            <person name="Pretorius I.S."/>
            <person name="Schmidt S.A."/>
            <person name="Borneman A.R."/>
        </authorList>
    </citation>
    <scope>NUCLEOTIDE SEQUENCE [LARGE SCALE GENOMIC DNA]</scope>
    <source>
        <strain evidence="6">cv. Chardonnay</strain>
        <tissue evidence="5">Leaf</tissue>
    </source>
</reference>
<evidence type="ECO:0000313" key="6">
    <source>
        <dbReference type="Proteomes" id="UP000288805"/>
    </source>
</evidence>
<dbReference type="InterPro" id="IPR046349">
    <property type="entry name" value="C1-like_sf"/>
</dbReference>
<evidence type="ECO:0000256" key="1">
    <source>
        <dbReference type="ARBA" id="ARBA00022723"/>
    </source>
</evidence>
<sequence>MKGKGKGLRWFPEVSNSSSSSSWKVSGFQQPGNIIIIITSSSWKASSTSHPQHPLDLKNYQKPYICDGCKEQGFGSRYRCELCNYDLHADCAFTDSTTSHKFFKACTFKFLDQRPGKCCNSHCKDCMRYCDACGKPIHGFVYHCKEKGWDLHPCCRNLTNELDIDGIKFHLRGTVSSKCIWCNQRNPPGSVSGIRGWSYVSKCKNYRFHVYCATEMVNQVWKNGGSKDSNECLSIENVKLPLPVSLNRRGGSGSNSFMKIVKVFLKTIAGILLGDPTITLTSLFVELVFKE</sequence>
<keyword evidence="2" id="KW-0677">Repeat</keyword>
<dbReference type="AlphaFoldDB" id="A0A438ENA5"/>
<name>A0A438ENA5_VITVI</name>
<accession>A0A438ENA5</accession>
<dbReference type="InterPro" id="IPR002219">
    <property type="entry name" value="PKC_DAG/PE"/>
</dbReference>
<dbReference type="PANTHER" id="PTHR46477:SF5">
    <property type="entry name" value="PHORBOL-ESTER_DAG-TYPE DOMAIN-CONTAINING PROTEIN"/>
    <property type="match status" value="1"/>
</dbReference>
<dbReference type="Gene3D" id="3.30.60.20">
    <property type="match status" value="1"/>
</dbReference>
<dbReference type="Pfam" id="PF03107">
    <property type="entry name" value="C1_2"/>
    <property type="match status" value="1"/>
</dbReference>
<dbReference type="SUPFAM" id="SSF57889">
    <property type="entry name" value="Cysteine-rich domain"/>
    <property type="match status" value="1"/>
</dbReference>
<dbReference type="PROSITE" id="PS50081">
    <property type="entry name" value="ZF_DAG_PE_2"/>
    <property type="match status" value="1"/>
</dbReference>
<comment type="caution">
    <text evidence="5">The sequence shown here is derived from an EMBL/GenBank/DDBJ whole genome shotgun (WGS) entry which is preliminary data.</text>
</comment>
<dbReference type="PANTHER" id="PTHR46477">
    <property type="entry name" value="CYSTEINE/HISTIDINE-RICH C1 DOMAIN FAMILY PROTEIN"/>
    <property type="match status" value="1"/>
</dbReference>
<dbReference type="GO" id="GO:0046872">
    <property type="term" value="F:metal ion binding"/>
    <property type="evidence" value="ECO:0007669"/>
    <property type="project" value="UniProtKB-KW"/>
</dbReference>
<dbReference type="InterPro" id="IPR004146">
    <property type="entry name" value="DC1"/>
</dbReference>
<evidence type="ECO:0000313" key="5">
    <source>
        <dbReference type="EMBL" id="RVW49229.1"/>
    </source>
</evidence>
<dbReference type="Proteomes" id="UP000288805">
    <property type="component" value="Unassembled WGS sequence"/>
</dbReference>
<feature type="domain" description="Phorbol-ester/DAG-type" evidence="4">
    <location>
        <begin position="52"/>
        <end position="106"/>
    </location>
</feature>
<proteinExistence type="predicted"/>
<organism evidence="5 6">
    <name type="scientific">Vitis vinifera</name>
    <name type="common">Grape</name>
    <dbReference type="NCBI Taxonomy" id="29760"/>
    <lineage>
        <taxon>Eukaryota</taxon>
        <taxon>Viridiplantae</taxon>
        <taxon>Streptophyta</taxon>
        <taxon>Embryophyta</taxon>
        <taxon>Tracheophyta</taxon>
        <taxon>Spermatophyta</taxon>
        <taxon>Magnoliopsida</taxon>
        <taxon>eudicotyledons</taxon>
        <taxon>Gunneridae</taxon>
        <taxon>Pentapetalae</taxon>
        <taxon>rosids</taxon>
        <taxon>Vitales</taxon>
        <taxon>Vitaceae</taxon>
        <taxon>Viteae</taxon>
        <taxon>Vitis</taxon>
    </lineage>
</organism>
<protein>
    <recommendedName>
        <fullName evidence="4">Phorbol-ester/DAG-type domain-containing protein</fullName>
    </recommendedName>
</protein>
<evidence type="ECO:0000256" key="2">
    <source>
        <dbReference type="ARBA" id="ARBA00022737"/>
    </source>
</evidence>
<gene>
    <name evidence="5" type="ORF">CK203_073283</name>
</gene>
<evidence type="ECO:0000256" key="3">
    <source>
        <dbReference type="ARBA" id="ARBA00022833"/>
    </source>
</evidence>
<evidence type="ECO:0000259" key="4">
    <source>
        <dbReference type="PROSITE" id="PS50081"/>
    </source>
</evidence>
<keyword evidence="1" id="KW-0479">Metal-binding</keyword>